<dbReference type="AlphaFoldDB" id="G7W0S6"/>
<organism evidence="1 2">
    <name type="scientific">Paenibacillus terrae (strain HPL-003)</name>
    <dbReference type="NCBI Taxonomy" id="985665"/>
    <lineage>
        <taxon>Bacteria</taxon>
        <taxon>Bacillati</taxon>
        <taxon>Bacillota</taxon>
        <taxon>Bacilli</taxon>
        <taxon>Bacillales</taxon>
        <taxon>Paenibacillaceae</taxon>
        <taxon>Paenibacillus</taxon>
    </lineage>
</organism>
<dbReference type="HOGENOM" id="CLU_2001614_0_0_9"/>
<accession>G7W0S6</accession>
<reference evidence="1 2" key="3">
    <citation type="journal article" date="2012" name="J. Bacteriol.">
        <title>Genome Sequence of Paenibacillus terrae HPL-003, a Xylanase-Producing Bacterium Isolated from Soil Found in Forest Residue.</title>
        <authorList>
            <person name="Shin S.H."/>
            <person name="Kim S."/>
            <person name="Kim J.Y."/>
            <person name="Song H.Y."/>
            <person name="Cho S.J."/>
            <person name="Kim D.R."/>
            <person name="Lee K.I."/>
            <person name="Lim H.K."/>
            <person name="Park N.J."/>
            <person name="Hwang I.T."/>
            <person name="Yang K.S."/>
        </authorList>
    </citation>
    <scope>NUCLEOTIDE SEQUENCE [LARGE SCALE GENOMIC DNA]</scope>
    <source>
        <strain evidence="1 2">HPL-003</strain>
    </source>
</reference>
<proteinExistence type="predicted"/>
<dbReference type="Proteomes" id="UP000005876">
    <property type="component" value="Chromosome"/>
</dbReference>
<dbReference type="KEGG" id="pta:HPL003_16335"/>
<dbReference type="eggNOG" id="COG5421">
    <property type="taxonomic scope" value="Bacteria"/>
</dbReference>
<name>G7W0S6_PAETH</name>
<sequence length="124" mass="13767">MLKALDAQLQKINLQGFIYVADSAAMTRETLEQARQAGAYLITRGGNNLKIVKQADQQEADGSSPQAFATSNTSARYRVQEFAADYEGHPLRLVVVESSALKIRRKPTPWRSKWARSTSGSRKP</sequence>
<reference evidence="2" key="1">
    <citation type="submission" date="2011-11" db="EMBL/GenBank/DDBJ databases">
        <title>Complete sequence of Paenibacillus terrae HPL-003.</title>
        <authorList>
            <person name="Shin S.H."/>
            <person name="Kim S."/>
            <person name="Kim J.Y."/>
        </authorList>
    </citation>
    <scope>NUCLEOTIDE SEQUENCE [LARGE SCALE GENOMIC DNA]</scope>
    <source>
        <strain evidence="2">HPL-003</strain>
    </source>
</reference>
<evidence type="ECO:0000313" key="2">
    <source>
        <dbReference type="Proteomes" id="UP000005876"/>
    </source>
</evidence>
<dbReference type="EMBL" id="CP003107">
    <property type="protein sequence ID" value="AET60013.1"/>
    <property type="molecule type" value="Genomic_DNA"/>
</dbReference>
<protein>
    <submittedName>
        <fullName evidence="1">Transposase</fullName>
    </submittedName>
</protein>
<dbReference type="STRING" id="985665.HPL003_16335"/>
<gene>
    <name evidence="1" type="ordered locus">HPL003_16335</name>
</gene>
<evidence type="ECO:0000313" key="1">
    <source>
        <dbReference type="EMBL" id="AET60013.1"/>
    </source>
</evidence>
<reference key="2">
    <citation type="submission" date="2011-11" db="EMBL/GenBank/DDBJ databases">
        <authorList>
            <person name="Shin S.H."/>
            <person name="Kim S."/>
            <person name="Kim J.Y."/>
        </authorList>
    </citation>
    <scope>NUCLEOTIDE SEQUENCE</scope>
    <source>
        <strain>HPL-003</strain>
    </source>
</reference>